<accession>A0A4R3JRQ1</accession>
<protein>
    <recommendedName>
        <fullName evidence="1">Bro-N domain-containing protein</fullName>
    </recommendedName>
</protein>
<dbReference type="RefSeq" id="WP_126458069.1">
    <property type="nucleotide sequence ID" value="NZ_AP018721.1"/>
</dbReference>
<organism evidence="2 3">
    <name type="scientific">Sulfuritortus calidifontis</name>
    <dbReference type="NCBI Taxonomy" id="1914471"/>
    <lineage>
        <taxon>Bacteria</taxon>
        <taxon>Pseudomonadati</taxon>
        <taxon>Pseudomonadota</taxon>
        <taxon>Betaproteobacteria</taxon>
        <taxon>Nitrosomonadales</taxon>
        <taxon>Thiobacillaceae</taxon>
        <taxon>Sulfuritortus</taxon>
    </lineage>
</organism>
<comment type="caution">
    <text evidence="2">The sequence shown here is derived from an EMBL/GenBank/DDBJ whole genome shotgun (WGS) entry which is preliminary data.</text>
</comment>
<dbReference type="EMBL" id="SLZY01000019">
    <property type="protein sequence ID" value="TCS69761.1"/>
    <property type="molecule type" value="Genomic_DNA"/>
</dbReference>
<dbReference type="InterPro" id="IPR003497">
    <property type="entry name" value="BRO_N_domain"/>
</dbReference>
<dbReference type="Proteomes" id="UP000295135">
    <property type="component" value="Unassembled WGS sequence"/>
</dbReference>
<gene>
    <name evidence="2" type="ORF">EDC61_11961</name>
</gene>
<evidence type="ECO:0000313" key="3">
    <source>
        <dbReference type="Proteomes" id="UP000295135"/>
    </source>
</evidence>
<evidence type="ECO:0000259" key="1">
    <source>
        <dbReference type="SMART" id="SM01040"/>
    </source>
</evidence>
<dbReference type="OrthoDB" id="5574448at2"/>
<proteinExistence type="predicted"/>
<keyword evidence="3" id="KW-1185">Reference proteome</keyword>
<dbReference type="AlphaFoldDB" id="A0A4R3JRQ1"/>
<reference evidence="2 3" key="1">
    <citation type="submission" date="2019-03" db="EMBL/GenBank/DDBJ databases">
        <title>Genomic Encyclopedia of Type Strains, Phase IV (KMG-IV): sequencing the most valuable type-strain genomes for metagenomic binning, comparative biology and taxonomic classification.</title>
        <authorList>
            <person name="Goeker M."/>
        </authorList>
    </citation>
    <scope>NUCLEOTIDE SEQUENCE [LARGE SCALE GENOMIC DNA]</scope>
    <source>
        <strain evidence="2 3">DSM 103923</strain>
    </source>
</reference>
<dbReference type="SMART" id="SM01040">
    <property type="entry name" value="Bro-N"/>
    <property type="match status" value="1"/>
</dbReference>
<name>A0A4R3JRQ1_9PROT</name>
<sequence>MHNLIPAEFLGTHVSIIDHAARRWLTARDVGLCLGYADEFARQAIIKLYNRHADEFGSEDTCEVNLTSQGQIRNTRIFSQTGCILLAMFANTALQQALESVGRRMLAAIDAVALEA</sequence>
<evidence type="ECO:0000313" key="2">
    <source>
        <dbReference type="EMBL" id="TCS69761.1"/>
    </source>
</evidence>
<feature type="domain" description="Bro-N" evidence="1">
    <location>
        <begin position="13"/>
        <end position="115"/>
    </location>
</feature>